<dbReference type="EMBL" id="JAACJM010000048">
    <property type="protein sequence ID" value="KAF5358797.1"/>
    <property type="molecule type" value="Genomic_DNA"/>
</dbReference>
<feature type="compositionally biased region" description="Polar residues" evidence="1">
    <location>
        <begin position="91"/>
        <end position="102"/>
    </location>
</feature>
<comment type="caution">
    <text evidence="2">The sequence shown here is derived from an EMBL/GenBank/DDBJ whole genome shotgun (WGS) entry which is preliminary data.</text>
</comment>
<keyword evidence="3" id="KW-1185">Reference proteome</keyword>
<protein>
    <submittedName>
        <fullName evidence="2">Uncharacterized protein</fullName>
    </submittedName>
</protein>
<name>A0A8H5G5I9_9AGAR</name>
<accession>A0A8H5G5I9</accession>
<organism evidence="2 3">
    <name type="scientific">Tetrapyrgos nigripes</name>
    <dbReference type="NCBI Taxonomy" id="182062"/>
    <lineage>
        <taxon>Eukaryota</taxon>
        <taxon>Fungi</taxon>
        <taxon>Dikarya</taxon>
        <taxon>Basidiomycota</taxon>
        <taxon>Agaricomycotina</taxon>
        <taxon>Agaricomycetes</taxon>
        <taxon>Agaricomycetidae</taxon>
        <taxon>Agaricales</taxon>
        <taxon>Marasmiineae</taxon>
        <taxon>Marasmiaceae</taxon>
        <taxon>Tetrapyrgos</taxon>
    </lineage>
</organism>
<feature type="region of interest" description="Disordered" evidence="1">
    <location>
        <begin position="91"/>
        <end position="130"/>
    </location>
</feature>
<evidence type="ECO:0000313" key="2">
    <source>
        <dbReference type="EMBL" id="KAF5358797.1"/>
    </source>
</evidence>
<dbReference type="AlphaFoldDB" id="A0A8H5G5I9"/>
<evidence type="ECO:0000256" key="1">
    <source>
        <dbReference type="SAM" id="MobiDB-lite"/>
    </source>
</evidence>
<sequence length="254" mass="27667">MSSQGRPEIDELRLSTANASTNEACRSAVHRFSENALGLFFDDDVVQLGGVENTNLKNAIAPNAPEVAESSCGIHVDDVEPEDHMYRTANISSSTGVRSDTSLYIPKDQSLDTVAESPRSPRTPLAERPAPLRLDDGRASLHLVEPSEQTLPRAPRLRPICTIVSSTDVVVASRNLGEVVDDSQITPLLLPSPFFSNRVSETPLANSQLNIDCKDMMISMPPAPKLRPIPLPDVENTSCPSWREAQSGGCYYRD</sequence>
<dbReference type="Proteomes" id="UP000559256">
    <property type="component" value="Unassembled WGS sequence"/>
</dbReference>
<proteinExistence type="predicted"/>
<reference evidence="2 3" key="1">
    <citation type="journal article" date="2020" name="ISME J.">
        <title>Uncovering the hidden diversity of litter-decomposition mechanisms in mushroom-forming fungi.</title>
        <authorList>
            <person name="Floudas D."/>
            <person name="Bentzer J."/>
            <person name="Ahren D."/>
            <person name="Johansson T."/>
            <person name="Persson P."/>
            <person name="Tunlid A."/>
        </authorList>
    </citation>
    <scope>NUCLEOTIDE SEQUENCE [LARGE SCALE GENOMIC DNA]</scope>
    <source>
        <strain evidence="2 3">CBS 291.85</strain>
    </source>
</reference>
<gene>
    <name evidence="2" type="ORF">D9758_008581</name>
</gene>
<evidence type="ECO:0000313" key="3">
    <source>
        <dbReference type="Proteomes" id="UP000559256"/>
    </source>
</evidence>